<dbReference type="Proteomes" id="UP001437256">
    <property type="component" value="Unassembled WGS sequence"/>
</dbReference>
<evidence type="ECO:0000313" key="3">
    <source>
        <dbReference type="Proteomes" id="UP001437256"/>
    </source>
</evidence>
<dbReference type="InterPro" id="IPR018713">
    <property type="entry name" value="MPAB/Lcp_cat_dom"/>
</dbReference>
<keyword evidence="3" id="KW-1185">Reference proteome</keyword>
<feature type="domain" description="ER-bound oxygenase mpaB/mpaB'/Rubber oxygenase catalytic" evidence="1">
    <location>
        <begin position="110"/>
        <end position="233"/>
    </location>
</feature>
<protein>
    <recommendedName>
        <fullName evidence="1">ER-bound oxygenase mpaB/mpaB'/Rubber oxygenase catalytic domain-containing protein</fullName>
    </recommendedName>
</protein>
<evidence type="ECO:0000259" key="1">
    <source>
        <dbReference type="Pfam" id="PF09995"/>
    </source>
</evidence>
<name>A0ABR3A8P1_9AGAR</name>
<comment type="caution">
    <text evidence="2">The sequence shown here is derived from an EMBL/GenBank/DDBJ whole genome shotgun (WGS) entry which is preliminary data.</text>
</comment>
<organism evidence="2 3">
    <name type="scientific">Marasmius tenuissimus</name>
    <dbReference type="NCBI Taxonomy" id="585030"/>
    <lineage>
        <taxon>Eukaryota</taxon>
        <taxon>Fungi</taxon>
        <taxon>Dikarya</taxon>
        <taxon>Basidiomycota</taxon>
        <taxon>Agaricomycotina</taxon>
        <taxon>Agaricomycetes</taxon>
        <taxon>Agaricomycetidae</taxon>
        <taxon>Agaricales</taxon>
        <taxon>Marasmiineae</taxon>
        <taxon>Marasmiaceae</taxon>
        <taxon>Marasmius</taxon>
    </lineage>
</organism>
<gene>
    <name evidence="2" type="ORF">AAF712_003900</name>
</gene>
<dbReference type="Pfam" id="PF09995">
    <property type="entry name" value="MPAB_Lcp_cat"/>
    <property type="match status" value="1"/>
</dbReference>
<dbReference type="PANTHER" id="PTHR36124:SF1">
    <property type="entry name" value="ER-BOUND OXYGENASE MPAB_MPAB'_RUBBER OXYGENASE CATALYTIC DOMAIN-CONTAINING PROTEIN"/>
    <property type="match status" value="1"/>
</dbReference>
<dbReference type="EMBL" id="JBBXMP010000015">
    <property type="protein sequence ID" value="KAL0068907.1"/>
    <property type="molecule type" value="Genomic_DNA"/>
</dbReference>
<proteinExistence type="predicted"/>
<dbReference type="InterPro" id="IPR046366">
    <property type="entry name" value="MPAB"/>
</dbReference>
<accession>A0ABR3A8P1</accession>
<sequence length="371" mass="42802">MTAEDAQEVIRILIRYEMPLVIEYALAFALFKTYGIPSMSKILAATKQLRSAEGISKRYADTFILISTWMTCPISGVVFPSRSGDEKPNVQDPRANLAIARTNFLHSHYNIKNDDYLYTLGLFMFEPSSWAAKFGWRSLTPLEEHAFFTFWLEIGERMGIKDIPDSAEVFKDWIKDYEDKYMVPAQTNHDVANFTLEELIYVVPEAFGLKSFARKAAIAILEDNVRIAMKYLEQPRWISTFVLTLLGFMGWYTRYFRLPAFKPYAQIELDLPDFKDGEEPLMRPKYFQAEPWYKPESTTFFGRLKDRLLIRIGVHNAMPSPALRSDGYRLDTAGPLKFEKDGQEEVFQNAERLLGCPIKGAWRKPLASTRA</sequence>
<dbReference type="PANTHER" id="PTHR36124">
    <property type="match status" value="1"/>
</dbReference>
<reference evidence="2 3" key="1">
    <citation type="submission" date="2024-05" db="EMBL/GenBank/DDBJ databases">
        <title>A draft genome resource for the thread blight pathogen Marasmius tenuissimus strain MS-2.</title>
        <authorList>
            <person name="Yulfo-Soto G.E."/>
            <person name="Baruah I.K."/>
            <person name="Amoako-Attah I."/>
            <person name="Bukari Y."/>
            <person name="Meinhardt L.W."/>
            <person name="Bailey B.A."/>
            <person name="Cohen S.P."/>
        </authorList>
    </citation>
    <scope>NUCLEOTIDE SEQUENCE [LARGE SCALE GENOMIC DNA]</scope>
    <source>
        <strain evidence="2 3">MS-2</strain>
    </source>
</reference>
<evidence type="ECO:0000313" key="2">
    <source>
        <dbReference type="EMBL" id="KAL0068907.1"/>
    </source>
</evidence>